<comment type="subcellular location">
    <subcellularLocation>
        <location evidence="1">Membrane</location>
        <topology evidence="1">Multi-pass membrane protein</topology>
    </subcellularLocation>
</comment>
<sequence length="1435" mass="158025">MKELELRHSAALARVTVHVPSPAQKFGILACFIALHGVALQFCISTSGEAHQAAVLKIRKLNREHFLNGTKEEDKLPQELPSEWAPNPWASASLFATITLHVFFHLLCHWKVGFRARALFQPARTVREGYYVQVRPLPHRGHPALVPLKCCETTLRLTFIFQRQHYEYLEPGEGGTDVDEDVGEVRLTPCPVDQPLRKYFEGTGLSGDDVEHLKSRFGDNLLEVQLPSFMQCYKEQLLSPLVMFQVFVALLWAADDFFEYTLMQLLFILGLESTSVFQRLKTMKMLNSMGTKSYGVMVYRGKQWVEKSTAELVPGDLIELVTASSGQAPTTPEEKVAPDIVPCDCVLIRGEAVASEASLTGESAPQMKDALAFEDRCLELHGSDRVHCLFSGTRIVRALEGSKEVENAGQEHFAVSQVPSTPNQGCLAYVVRTGFASSQGQLLQMIEFSQDKVSGDTREVIVALLILLACALVAAGYVLKVGLEKGDKTPHELLIKCVLILTAVVPKQLPIQTAMAINTALVALSRAGVFCTEPYRIPLAGKLTHCLFDKTGTLTTDTLVPVGVVNGTSTPGSDGHVTKVKVCEAETTAALVLAACHSLVQVDGNLSGDPIEVAALEGIGWSYDSQAETASPHSQKEDASQQGITSVHILQRFHFASHLQRMAVIVQVSAKAGCALQEGSGCYVLVKGSPEAVKKLLKENAAPEWYDKCHTDLAERGLRVLALAYRRLSNSNKLTREEAEQQLSFAGFIAFECLVRKDSALVVGALKESDHKVIMVTGDSPLTALHIARTCSISDGHLPGLLLSKADTGAEWVVATGSKSGERLPLSPDNWGNLAKEYALMTTGEALDAAVAQEPSVWKHVDEIRVFARMTPQGKAKVIEELQKLQRHILMCGDGGNDVGALKQADAGLALLAGYGNVNTADNNDIDEEPPEEEKQNEAEVALNQRDAELAKKNRKAAKARKDFLWQKQKNLAELQRQWLEEEMDARAKRGESGLMSQAGAMKSSMGRYTEELKRVMKEYDKTHGNVYDEGKDKKEDGLDLKNPAAALGGLEEAGGLPMVRPGDASIAAPFTTKDLRRVLQNGFRALSGLFGWTNGTNGKAPSVKNCVDLIRQGRCTLLSALQQQQIMMLNCIINAYVLSALSLEGSRSSERQMMASSWLLTTASLAFTYASPCDRMHPVRPLRSLFHPAVFISMLGQAAIHLFCMVTAVKMARAAMEEDSMERLAGWSGPSLKDVSDFWKRERARRRGLIEQEEEQDWTQYALSMWTKPFLPNLMNTIVFLVETAQTAAVLFVNYKGQPWMKGVMENRALFLSVLVVSGAVAAAAWEFQPQLNEMIHLSPFPSDEFRWKVMSLVGLTLVGTFVWDRLCIFFFAPEIFKAMMDSAKRTTFRNDIVPIFVTVGKVAGVFVILGTGNLLMAGLAYWMYRRHSQEPEE</sequence>
<dbReference type="InterPro" id="IPR004014">
    <property type="entry name" value="ATPase_P-typ_cation-transptr_N"/>
</dbReference>
<dbReference type="Proteomes" id="UP001178507">
    <property type="component" value="Unassembled WGS sequence"/>
</dbReference>
<evidence type="ECO:0000256" key="1">
    <source>
        <dbReference type="ARBA" id="ARBA00004141"/>
    </source>
</evidence>
<dbReference type="InterPro" id="IPR036412">
    <property type="entry name" value="HAD-like_sf"/>
</dbReference>
<dbReference type="Pfam" id="PF13246">
    <property type="entry name" value="Cation_ATPase"/>
    <property type="match status" value="1"/>
</dbReference>
<keyword evidence="5" id="KW-0067">ATP-binding</keyword>
<feature type="transmembrane region" description="Helical" evidence="10">
    <location>
        <begin position="460"/>
        <end position="479"/>
    </location>
</feature>
<name>A0AA36NN61_9DINO</name>
<dbReference type="InterPro" id="IPR044492">
    <property type="entry name" value="P_typ_ATPase_HD_dom"/>
</dbReference>
<keyword evidence="8 10" id="KW-1133">Transmembrane helix</keyword>
<keyword evidence="14" id="KW-1185">Reference proteome</keyword>
<dbReference type="InterPro" id="IPR023214">
    <property type="entry name" value="HAD_sf"/>
</dbReference>
<dbReference type="PRINTS" id="PR00119">
    <property type="entry name" value="CATATPASE"/>
</dbReference>
<dbReference type="Pfam" id="PF00122">
    <property type="entry name" value="E1-E2_ATPase"/>
    <property type="match status" value="1"/>
</dbReference>
<dbReference type="GO" id="GO:0005524">
    <property type="term" value="F:ATP binding"/>
    <property type="evidence" value="ECO:0007669"/>
    <property type="project" value="UniProtKB-KW"/>
</dbReference>
<evidence type="ECO:0000256" key="7">
    <source>
        <dbReference type="ARBA" id="ARBA00022967"/>
    </source>
</evidence>
<dbReference type="SUPFAM" id="SSF81665">
    <property type="entry name" value="Calcium ATPase, transmembrane domain M"/>
    <property type="match status" value="1"/>
</dbReference>
<evidence type="ECO:0000256" key="5">
    <source>
        <dbReference type="ARBA" id="ARBA00022840"/>
    </source>
</evidence>
<proteinExistence type="predicted"/>
<evidence type="ECO:0000256" key="8">
    <source>
        <dbReference type="ARBA" id="ARBA00022989"/>
    </source>
</evidence>
<dbReference type="SFLD" id="SFLDS00003">
    <property type="entry name" value="Haloacid_Dehalogenase"/>
    <property type="match status" value="1"/>
</dbReference>
<dbReference type="Gene3D" id="3.40.1110.10">
    <property type="entry name" value="Calcium-transporting ATPase, cytoplasmic domain N"/>
    <property type="match status" value="1"/>
</dbReference>
<protein>
    <submittedName>
        <fullName evidence="13">Uncharacterized protein</fullName>
    </submittedName>
</protein>
<evidence type="ECO:0000256" key="10">
    <source>
        <dbReference type="SAM" id="Phobius"/>
    </source>
</evidence>
<dbReference type="SFLD" id="SFLDF00027">
    <property type="entry name" value="p-type_atpase"/>
    <property type="match status" value="1"/>
</dbReference>
<feature type="transmembrane region" description="Helical" evidence="10">
    <location>
        <begin position="1394"/>
        <end position="1426"/>
    </location>
</feature>
<dbReference type="EMBL" id="CAUJNA010003847">
    <property type="protein sequence ID" value="CAJ1410918.1"/>
    <property type="molecule type" value="Genomic_DNA"/>
</dbReference>
<keyword evidence="6" id="KW-0460">Magnesium</keyword>
<keyword evidence="4" id="KW-0547">Nucleotide-binding</keyword>
<dbReference type="InterPro" id="IPR023299">
    <property type="entry name" value="ATPase_P-typ_cyto_dom_N"/>
</dbReference>
<feature type="transmembrane region" description="Helical" evidence="10">
    <location>
        <begin position="260"/>
        <end position="280"/>
    </location>
</feature>
<feature type="transmembrane region" description="Helical" evidence="10">
    <location>
        <begin position="1185"/>
        <end position="1207"/>
    </location>
</feature>
<dbReference type="InterPro" id="IPR006544">
    <property type="entry name" value="P-type_TPase_V"/>
</dbReference>
<evidence type="ECO:0000259" key="11">
    <source>
        <dbReference type="Pfam" id="PF00122"/>
    </source>
</evidence>
<dbReference type="GO" id="GO:0019829">
    <property type="term" value="F:ATPase-coupled monoatomic cation transmembrane transporter activity"/>
    <property type="evidence" value="ECO:0007669"/>
    <property type="project" value="TreeGrafter"/>
</dbReference>
<dbReference type="GO" id="GO:0016020">
    <property type="term" value="C:membrane"/>
    <property type="evidence" value="ECO:0007669"/>
    <property type="project" value="UniProtKB-SubCell"/>
</dbReference>
<evidence type="ECO:0000313" key="14">
    <source>
        <dbReference type="Proteomes" id="UP001178507"/>
    </source>
</evidence>
<dbReference type="Gene3D" id="3.40.50.1000">
    <property type="entry name" value="HAD superfamily/HAD-like"/>
    <property type="match status" value="1"/>
</dbReference>
<evidence type="ECO:0000256" key="4">
    <source>
        <dbReference type="ARBA" id="ARBA00022741"/>
    </source>
</evidence>
<feature type="transmembrane region" description="Helical" evidence="10">
    <location>
        <begin position="89"/>
        <end position="108"/>
    </location>
</feature>
<dbReference type="SUPFAM" id="SSF81660">
    <property type="entry name" value="Metal cation-transporting ATPase, ATP-binding domain N"/>
    <property type="match status" value="1"/>
</dbReference>
<feature type="transmembrane region" description="Helical" evidence="10">
    <location>
        <begin position="1310"/>
        <end position="1329"/>
    </location>
</feature>
<dbReference type="GO" id="GO:0046872">
    <property type="term" value="F:metal ion binding"/>
    <property type="evidence" value="ECO:0007669"/>
    <property type="project" value="UniProtKB-KW"/>
</dbReference>
<organism evidence="13 14">
    <name type="scientific">Effrenium voratum</name>
    <dbReference type="NCBI Taxonomy" id="2562239"/>
    <lineage>
        <taxon>Eukaryota</taxon>
        <taxon>Sar</taxon>
        <taxon>Alveolata</taxon>
        <taxon>Dinophyceae</taxon>
        <taxon>Suessiales</taxon>
        <taxon>Symbiodiniaceae</taxon>
        <taxon>Effrenium</taxon>
    </lineage>
</organism>
<gene>
    <name evidence="13" type="ORF">EVOR1521_LOCUS31641</name>
</gene>
<feature type="domain" description="Cation-transporting P-type ATPase N-terminal" evidence="12">
    <location>
        <begin position="203"/>
        <end position="252"/>
    </location>
</feature>
<evidence type="ECO:0000259" key="12">
    <source>
        <dbReference type="Pfam" id="PF00690"/>
    </source>
</evidence>
<dbReference type="InterPro" id="IPR008250">
    <property type="entry name" value="ATPase_P-typ_transduc_dom_A_sf"/>
</dbReference>
<keyword evidence="7" id="KW-1278">Translocase</keyword>
<feature type="transmembrane region" description="Helical" evidence="10">
    <location>
        <begin position="237"/>
        <end position="254"/>
    </location>
</feature>
<dbReference type="PANTHER" id="PTHR45630:SF6">
    <property type="entry name" value="CATION-TRANSPORTING P-TYPE ATPASE N-TERMINAL DOMAIN-CONTAINING PROTEIN"/>
    <property type="match status" value="1"/>
</dbReference>
<feature type="transmembrane region" description="Helical" evidence="10">
    <location>
        <begin position="1349"/>
        <end position="1373"/>
    </location>
</feature>
<dbReference type="SFLD" id="SFLDG00002">
    <property type="entry name" value="C1.7:_P-type_atpase_like"/>
    <property type="match status" value="1"/>
</dbReference>
<dbReference type="PANTHER" id="PTHR45630">
    <property type="entry name" value="CATION-TRANSPORTING ATPASE-RELATED"/>
    <property type="match status" value="1"/>
</dbReference>
<dbReference type="Gene3D" id="2.70.150.10">
    <property type="entry name" value="Calcium-transporting ATPase, cytoplasmic transduction domain A"/>
    <property type="match status" value="1"/>
</dbReference>
<dbReference type="InterPro" id="IPR023298">
    <property type="entry name" value="ATPase_P-typ_TM_dom_sf"/>
</dbReference>
<dbReference type="InterPro" id="IPR059000">
    <property type="entry name" value="ATPase_P-type_domA"/>
</dbReference>
<reference evidence="13" key="1">
    <citation type="submission" date="2023-08" db="EMBL/GenBank/DDBJ databases">
        <authorList>
            <person name="Chen Y."/>
            <person name="Shah S."/>
            <person name="Dougan E. K."/>
            <person name="Thang M."/>
            <person name="Chan C."/>
        </authorList>
    </citation>
    <scope>NUCLEOTIDE SEQUENCE</scope>
</reference>
<dbReference type="NCBIfam" id="TIGR01657">
    <property type="entry name" value="P-ATPase-V"/>
    <property type="match status" value="1"/>
</dbReference>
<dbReference type="GO" id="GO:0140358">
    <property type="term" value="F:P-type transmembrane transporter activity"/>
    <property type="evidence" value="ECO:0007669"/>
    <property type="project" value="InterPro"/>
</dbReference>
<accession>A0AA36NN61</accession>
<dbReference type="SUPFAM" id="SSF56784">
    <property type="entry name" value="HAD-like"/>
    <property type="match status" value="1"/>
</dbReference>
<dbReference type="SUPFAM" id="SSF81653">
    <property type="entry name" value="Calcium ATPase, transduction domain A"/>
    <property type="match status" value="1"/>
</dbReference>
<evidence type="ECO:0000256" key="6">
    <source>
        <dbReference type="ARBA" id="ARBA00022842"/>
    </source>
</evidence>
<keyword evidence="3" id="KW-0479">Metal-binding</keyword>
<evidence type="ECO:0000256" key="9">
    <source>
        <dbReference type="ARBA" id="ARBA00023136"/>
    </source>
</evidence>
<comment type="caution">
    <text evidence="13">The sequence shown here is derived from an EMBL/GenBank/DDBJ whole genome shotgun (WGS) entry which is preliminary data.</text>
</comment>
<evidence type="ECO:0000256" key="3">
    <source>
        <dbReference type="ARBA" id="ARBA00022723"/>
    </source>
</evidence>
<feature type="domain" description="P-type ATPase A" evidence="11">
    <location>
        <begin position="339"/>
        <end position="397"/>
    </location>
</feature>
<dbReference type="Pfam" id="PF00690">
    <property type="entry name" value="Cation_ATPase_N"/>
    <property type="match status" value="1"/>
</dbReference>
<keyword evidence="9 10" id="KW-0472">Membrane</keyword>
<keyword evidence="2 10" id="KW-0812">Transmembrane</keyword>
<evidence type="ECO:0000256" key="2">
    <source>
        <dbReference type="ARBA" id="ARBA00022692"/>
    </source>
</evidence>
<evidence type="ECO:0000313" key="13">
    <source>
        <dbReference type="EMBL" id="CAJ1410918.1"/>
    </source>
</evidence>